<name>A0A6N4XPJ5_9FLAO</name>
<dbReference type="InterPro" id="IPR024079">
    <property type="entry name" value="MetalloPept_cat_dom_sf"/>
</dbReference>
<dbReference type="InterPro" id="IPR003961">
    <property type="entry name" value="FN3_dom"/>
</dbReference>
<dbReference type="PROSITE" id="PS50853">
    <property type="entry name" value="FN3"/>
    <property type="match status" value="1"/>
</dbReference>
<dbReference type="InterPro" id="IPR036116">
    <property type="entry name" value="FN3_sf"/>
</dbReference>
<dbReference type="SUPFAM" id="SSF49265">
    <property type="entry name" value="Fibronectin type III"/>
    <property type="match status" value="1"/>
</dbReference>
<dbReference type="InterPro" id="IPR013783">
    <property type="entry name" value="Ig-like_fold"/>
</dbReference>
<dbReference type="GO" id="GO:0008237">
    <property type="term" value="F:metallopeptidase activity"/>
    <property type="evidence" value="ECO:0007669"/>
    <property type="project" value="InterPro"/>
</dbReference>
<evidence type="ECO:0000259" key="2">
    <source>
        <dbReference type="PROSITE" id="PS50853"/>
    </source>
</evidence>
<keyword evidence="4" id="KW-1185">Reference proteome</keyword>
<dbReference type="Pfam" id="PF18962">
    <property type="entry name" value="Por_Secre_tail"/>
    <property type="match status" value="1"/>
</dbReference>
<dbReference type="Pfam" id="PF00041">
    <property type="entry name" value="fn3"/>
    <property type="match status" value="1"/>
</dbReference>
<dbReference type="InterPro" id="IPR045474">
    <property type="entry name" value="GEVED"/>
</dbReference>
<evidence type="ECO:0000313" key="4">
    <source>
        <dbReference type="Proteomes" id="UP000445309"/>
    </source>
</evidence>
<protein>
    <recommendedName>
        <fullName evidence="2">Fibronectin type-III domain-containing protein</fullName>
    </recommendedName>
</protein>
<keyword evidence="1" id="KW-0732">Signal</keyword>
<evidence type="ECO:0000313" key="3">
    <source>
        <dbReference type="EMBL" id="CAA7389045.1"/>
    </source>
</evidence>
<dbReference type="AlphaFoldDB" id="A0A6N4XPJ5"/>
<dbReference type="EMBL" id="CACVBY010000045">
    <property type="protein sequence ID" value="CAA7389045.1"/>
    <property type="molecule type" value="Genomic_DNA"/>
</dbReference>
<dbReference type="NCBIfam" id="TIGR04183">
    <property type="entry name" value="Por_Secre_tail"/>
    <property type="match status" value="1"/>
</dbReference>
<dbReference type="Pfam" id="PF13583">
    <property type="entry name" value="Reprolysin_4"/>
    <property type="match status" value="1"/>
</dbReference>
<proteinExistence type="predicted"/>
<reference evidence="3 4" key="1">
    <citation type="submission" date="2020-01" db="EMBL/GenBank/DDBJ databases">
        <authorList>
            <person name="Rodrigo-Torres L."/>
            <person name="Arahal R. D."/>
            <person name="Lucena T."/>
        </authorList>
    </citation>
    <scope>NUCLEOTIDE SEQUENCE [LARGE SCALE GENOMIC DNA]</scope>
    <source>
        <strain evidence="3 4">CECT 9393</strain>
    </source>
</reference>
<dbReference type="SMART" id="SM00060">
    <property type="entry name" value="FN3"/>
    <property type="match status" value="1"/>
</dbReference>
<organism evidence="3 4">
    <name type="scientific">Chryseobacterium fistulae</name>
    <dbReference type="NCBI Taxonomy" id="2675058"/>
    <lineage>
        <taxon>Bacteria</taxon>
        <taxon>Pseudomonadati</taxon>
        <taxon>Bacteroidota</taxon>
        <taxon>Flavobacteriia</taxon>
        <taxon>Flavobacteriales</taxon>
        <taxon>Weeksellaceae</taxon>
        <taxon>Chryseobacterium group</taxon>
        <taxon>Chryseobacterium</taxon>
    </lineage>
</organism>
<accession>A0A6N4XPJ5</accession>
<sequence>MIIILFTVIFANDTKYHMIKKTTILFCIVTSSIAFGQWTSIKSSAKIKDKNPAATSASYYKLDLVKIRKELSNAQEAGPNTKAIEIFLPTLAGTLEKFAVYSFPVMVKELTDQYQLGSYVGIGIDDPSKYVRFSVAPNDFQSMLLKNGETEFINVQDKNTNIYAVHLKSKNTQGFSCGTEESLLSVKKLQELKDQGKSFNHQPADFSKSSDQKFRTMRLAVSTSGEYTQHFGGTLAGALTGINATMTRINGIFEKDLAIHLNVQNYPDIIYIDPATDPYSNMTENWNLEIQNVLTTNVGNAGYDIGHLFAGPASGSVAGDAGCIGCVCNDPTTNIPIGKGSAFTSAFPTVEGYDFDLLAAHELAHQLGANHTFSHKIENFGTNVEPGSGSTIMGYPGMTALENVQNQRDEYFHNINIKQIQTNLNNQTCDLETPIPNNPPIIESLPTYTIPKGTAFLLTASATDTENDPLTYTWEQIDDADINISKGNLGTTTNGPAFRSVIPNISPTRYFPKLTSVLDGILDNSNNEWESVSMIPRTMKFAVTVRDNHPTPTQQQSAYAEQTVIVNNDGPFKISNTTQYLYYNSPSALEWDIANTNAAPYNVTHVKIDYTTDNGTTWTILFPSTVNDGTENVILPTTLNGQNIKIRVSAIGNIFYAVKEVLVTTSISCDGTAPSALAANITSATSAHITWAPVSGATSYTIKYKKLSEVNWQETNSSTNEALLNNLTPESDYEVQVASVCSGTTGTYSNSVNFSLPEQPYCTAAATTGLSNKAHISNITLANINNNSTQSFYRDYTTDVSPINLTKSTPSPLSVTVSNSGNFTYAVRAYIDFNKNGNFEESERVLYHPTSIISAPISSTISIPSNAVENKLLRMRIILHNVGFGGLSETDTCGSFQYGEVEDYNVIITAGTLAVNDSKSITNGIQLYPNPVSDILNIKNITDKAHYKIYSVTGQLITQGMIINGQINVSKLLTGTYHISIEEKDKDSYHSKFIKK</sequence>
<gene>
    <name evidence="3" type="ORF">CHRY9393_02082</name>
</gene>
<dbReference type="Pfam" id="PF20009">
    <property type="entry name" value="GEVED"/>
    <property type="match status" value="1"/>
</dbReference>
<dbReference type="Gene3D" id="3.40.390.10">
    <property type="entry name" value="Collagenase (Catalytic Domain)"/>
    <property type="match status" value="1"/>
</dbReference>
<dbReference type="Proteomes" id="UP000445309">
    <property type="component" value="Unassembled WGS sequence"/>
</dbReference>
<dbReference type="Gene3D" id="2.60.40.10">
    <property type="entry name" value="Immunoglobulins"/>
    <property type="match status" value="2"/>
</dbReference>
<dbReference type="CDD" id="cd00063">
    <property type="entry name" value="FN3"/>
    <property type="match status" value="1"/>
</dbReference>
<dbReference type="SUPFAM" id="SSF55486">
    <property type="entry name" value="Metalloproteases ('zincins'), catalytic domain"/>
    <property type="match status" value="1"/>
</dbReference>
<dbReference type="InterPro" id="IPR026444">
    <property type="entry name" value="Secre_tail"/>
</dbReference>
<evidence type="ECO:0000256" key="1">
    <source>
        <dbReference type="ARBA" id="ARBA00022729"/>
    </source>
</evidence>
<feature type="domain" description="Fibronectin type-III" evidence="2">
    <location>
        <begin position="673"/>
        <end position="759"/>
    </location>
</feature>